<dbReference type="InterPro" id="IPR015590">
    <property type="entry name" value="Aldehyde_DH_dom"/>
</dbReference>
<dbReference type="InterPro" id="IPR012134">
    <property type="entry name" value="Glu-5-SA_DH"/>
</dbReference>
<reference evidence="9 10" key="1">
    <citation type="submission" date="2019-11" db="EMBL/GenBank/DDBJ databases">
        <title>Comparative genomics of hydrocarbon-degrading Desulfosarcina strains.</title>
        <authorList>
            <person name="Watanabe M."/>
            <person name="Kojima H."/>
            <person name="Fukui M."/>
        </authorList>
    </citation>
    <scope>NUCLEOTIDE SEQUENCE [LARGE SCALE GENOMIC DNA]</scope>
    <source>
        <strain evidence="9 10">28bB2T</strain>
    </source>
</reference>
<proteinExistence type="inferred from homology"/>
<evidence type="ECO:0000259" key="8">
    <source>
        <dbReference type="Pfam" id="PF00171"/>
    </source>
</evidence>
<comment type="pathway">
    <text evidence="1 7">Amino-acid biosynthesis; L-proline biosynthesis; L-glutamate 5-semialdehyde from L-glutamate: step 2/2.</text>
</comment>
<dbReference type="KEGG" id="dov:DSCO28_51820"/>
<evidence type="ECO:0000256" key="2">
    <source>
        <dbReference type="ARBA" id="ARBA00022605"/>
    </source>
</evidence>
<feature type="domain" description="Aldehyde dehydrogenase" evidence="8">
    <location>
        <begin position="5"/>
        <end position="284"/>
    </location>
</feature>
<dbReference type="InterPro" id="IPR016162">
    <property type="entry name" value="Ald_DH_N"/>
</dbReference>
<evidence type="ECO:0000256" key="6">
    <source>
        <dbReference type="ARBA" id="ARBA00049024"/>
    </source>
</evidence>
<dbReference type="NCBIfam" id="TIGR00407">
    <property type="entry name" value="proA"/>
    <property type="match status" value="1"/>
</dbReference>
<name>A0A5K7ZWR2_9BACT</name>
<dbReference type="EC" id="1.2.1.41" evidence="7"/>
<comment type="similarity">
    <text evidence="7">Belongs to the gamma-glutamyl phosphate reductase family.</text>
</comment>
<comment type="subcellular location">
    <subcellularLocation>
        <location evidence="7">Cytoplasm</location>
    </subcellularLocation>
</comment>
<evidence type="ECO:0000256" key="4">
    <source>
        <dbReference type="ARBA" id="ARBA00022857"/>
    </source>
</evidence>
<evidence type="ECO:0000256" key="1">
    <source>
        <dbReference type="ARBA" id="ARBA00004985"/>
    </source>
</evidence>
<keyword evidence="2 7" id="KW-0028">Amino-acid biosynthesis</keyword>
<keyword evidence="7" id="KW-0963">Cytoplasm</keyword>
<dbReference type="PROSITE" id="PS01223">
    <property type="entry name" value="PROA"/>
    <property type="match status" value="1"/>
</dbReference>
<dbReference type="Pfam" id="PF00171">
    <property type="entry name" value="Aldedh"/>
    <property type="match status" value="1"/>
</dbReference>
<comment type="function">
    <text evidence="7">Catalyzes the NADPH-dependent reduction of L-glutamate 5-phosphate into L-glutamate 5-semialdehyde and phosphate. The product spontaneously undergoes cyclization to form 1-pyrroline-5-carboxylate.</text>
</comment>
<keyword evidence="5 7" id="KW-0560">Oxidoreductase</keyword>
<evidence type="ECO:0000256" key="5">
    <source>
        <dbReference type="ARBA" id="ARBA00023002"/>
    </source>
</evidence>
<dbReference type="PANTHER" id="PTHR11063">
    <property type="entry name" value="GLUTAMATE SEMIALDEHYDE DEHYDROGENASE"/>
    <property type="match status" value="1"/>
</dbReference>
<evidence type="ECO:0000313" key="9">
    <source>
        <dbReference type="EMBL" id="BBO84616.1"/>
    </source>
</evidence>
<dbReference type="EMBL" id="AP021876">
    <property type="protein sequence ID" value="BBO84616.1"/>
    <property type="molecule type" value="Genomic_DNA"/>
</dbReference>
<keyword evidence="3 7" id="KW-0641">Proline biosynthesis</keyword>
<evidence type="ECO:0000256" key="3">
    <source>
        <dbReference type="ARBA" id="ARBA00022650"/>
    </source>
</evidence>
<dbReference type="Gene3D" id="3.40.605.10">
    <property type="entry name" value="Aldehyde Dehydrogenase, Chain A, domain 1"/>
    <property type="match status" value="1"/>
</dbReference>
<dbReference type="RefSeq" id="WP_155324483.1">
    <property type="nucleotide sequence ID" value="NZ_AP021876.1"/>
</dbReference>
<dbReference type="PIRSF" id="PIRSF000151">
    <property type="entry name" value="GPR"/>
    <property type="match status" value="1"/>
</dbReference>
<protein>
    <recommendedName>
        <fullName evidence="7">Gamma-glutamyl phosphate reductase</fullName>
        <shortName evidence="7">GPR</shortName>
        <ecNumber evidence="7">1.2.1.41</ecNumber>
    </recommendedName>
    <alternativeName>
        <fullName evidence="7">Glutamate-5-semialdehyde dehydrogenase</fullName>
    </alternativeName>
    <alternativeName>
        <fullName evidence="7">Glutamyl-gamma-semialdehyde dehydrogenase</fullName>
        <shortName evidence="7">GSA dehydrogenase</shortName>
    </alternativeName>
</protein>
<dbReference type="InterPro" id="IPR016163">
    <property type="entry name" value="Ald_DH_C"/>
</dbReference>
<accession>A0A5K7ZWR2</accession>
<dbReference type="UniPathway" id="UPA00098">
    <property type="reaction ID" value="UER00360"/>
</dbReference>
<dbReference type="Gene3D" id="3.40.309.10">
    <property type="entry name" value="Aldehyde Dehydrogenase, Chain A, domain 2"/>
    <property type="match status" value="1"/>
</dbReference>
<dbReference type="GO" id="GO:0005737">
    <property type="term" value="C:cytoplasm"/>
    <property type="evidence" value="ECO:0007669"/>
    <property type="project" value="UniProtKB-SubCell"/>
</dbReference>
<dbReference type="HAMAP" id="MF_00412">
    <property type="entry name" value="ProA"/>
    <property type="match status" value="1"/>
</dbReference>
<organism evidence="9 10">
    <name type="scientific">Desulfosarcina ovata subsp. sediminis</name>
    <dbReference type="NCBI Taxonomy" id="885957"/>
    <lineage>
        <taxon>Bacteria</taxon>
        <taxon>Pseudomonadati</taxon>
        <taxon>Thermodesulfobacteriota</taxon>
        <taxon>Desulfobacteria</taxon>
        <taxon>Desulfobacterales</taxon>
        <taxon>Desulfosarcinaceae</taxon>
        <taxon>Desulfosarcina</taxon>
    </lineage>
</organism>
<dbReference type="NCBIfam" id="NF001221">
    <property type="entry name" value="PRK00197.1"/>
    <property type="match status" value="1"/>
</dbReference>
<dbReference type="InterPro" id="IPR020593">
    <property type="entry name" value="G-glutamylP_reductase_CS"/>
</dbReference>
<dbReference type="GO" id="GO:0055129">
    <property type="term" value="P:L-proline biosynthetic process"/>
    <property type="evidence" value="ECO:0007669"/>
    <property type="project" value="UniProtKB-UniRule"/>
</dbReference>
<dbReference type="CDD" id="cd07079">
    <property type="entry name" value="ALDH_F18-19_ProA-GPR"/>
    <property type="match status" value="1"/>
</dbReference>
<dbReference type="GO" id="GO:0004350">
    <property type="term" value="F:glutamate-5-semialdehyde dehydrogenase activity"/>
    <property type="evidence" value="ECO:0007669"/>
    <property type="project" value="UniProtKB-UniRule"/>
</dbReference>
<dbReference type="InterPro" id="IPR000965">
    <property type="entry name" value="GPR_dom"/>
</dbReference>
<gene>
    <name evidence="7 9" type="primary">proA</name>
    <name evidence="9" type="ORF">DSCO28_51820</name>
</gene>
<comment type="catalytic activity">
    <reaction evidence="6 7">
        <text>L-glutamate 5-semialdehyde + phosphate + NADP(+) = L-glutamyl 5-phosphate + NADPH + H(+)</text>
        <dbReference type="Rhea" id="RHEA:19541"/>
        <dbReference type="ChEBI" id="CHEBI:15378"/>
        <dbReference type="ChEBI" id="CHEBI:43474"/>
        <dbReference type="ChEBI" id="CHEBI:57783"/>
        <dbReference type="ChEBI" id="CHEBI:58066"/>
        <dbReference type="ChEBI" id="CHEBI:58274"/>
        <dbReference type="ChEBI" id="CHEBI:58349"/>
        <dbReference type="EC" id="1.2.1.41"/>
    </reaction>
</comment>
<dbReference type="FunFam" id="3.40.309.10:FF:000006">
    <property type="entry name" value="Gamma-glutamyl phosphate reductase"/>
    <property type="match status" value="1"/>
</dbReference>
<sequence length="418" mass="44619">MDIEQTIRQMARDAKKAAAVISRCTTIQKNQVLTAMADLLEARAESIFAENRKDLERATAAGLSAAMIDRLTVSEKTIASMAGGLREVAAYTDPVGTMGQTQVRPNGLRVARMRIPLGVIGIIYESRPNVTIDAAGLCLKSGNAVILRGGSEAMHSNQALAAIIGQALESAGLPAQAAQVVPTEDRSAINALLAQEEFVDLIIPRGGEGLIRFVVEHSKIPVLKHYKGVCHVFVDDSADFAMAEAIALNAKAQRPGVCNAMETLLVHQSVAAEFLPAMARRFAEAGVELRGCSRTLAILPDIPAATDADWPAEYLDLILAVKVVDDMDAAMSHIAEYGSSHTEAIVTSDYRRAQRFVREVDASVVLVNASTRFNDGGQLGLGAEMGISTSKLHAFGPMGLEELTTRKFVVLGDGQVRS</sequence>
<dbReference type="Proteomes" id="UP000425960">
    <property type="component" value="Chromosome"/>
</dbReference>
<dbReference type="InterPro" id="IPR016161">
    <property type="entry name" value="Ald_DH/histidinol_DH"/>
</dbReference>
<dbReference type="SUPFAM" id="SSF53720">
    <property type="entry name" value="ALDH-like"/>
    <property type="match status" value="1"/>
</dbReference>
<dbReference type="AlphaFoldDB" id="A0A5K7ZWR2"/>
<evidence type="ECO:0000313" key="10">
    <source>
        <dbReference type="Proteomes" id="UP000425960"/>
    </source>
</evidence>
<dbReference type="PANTHER" id="PTHR11063:SF8">
    <property type="entry name" value="DELTA-1-PYRROLINE-5-CARBOXYLATE SYNTHASE"/>
    <property type="match status" value="1"/>
</dbReference>
<evidence type="ECO:0000256" key="7">
    <source>
        <dbReference type="HAMAP-Rule" id="MF_00412"/>
    </source>
</evidence>
<dbReference type="GO" id="GO:0050661">
    <property type="term" value="F:NADP binding"/>
    <property type="evidence" value="ECO:0007669"/>
    <property type="project" value="InterPro"/>
</dbReference>
<keyword evidence="4 7" id="KW-0521">NADP</keyword>